<keyword evidence="1" id="KW-0853">WD repeat</keyword>
<keyword evidence="3" id="KW-1185">Reference proteome</keyword>
<dbReference type="InterPro" id="IPR001680">
    <property type="entry name" value="WD40_rpt"/>
</dbReference>
<feature type="repeat" description="WD" evidence="1">
    <location>
        <begin position="1"/>
        <end position="31"/>
    </location>
</feature>
<dbReference type="STRING" id="1314778.A0A5C3PIT9"/>
<dbReference type="InterPro" id="IPR036322">
    <property type="entry name" value="WD40_repeat_dom_sf"/>
</dbReference>
<dbReference type="Pfam" id="PF00400">
    <property type="entry name" value="WD40"/>
    <property type="match status" value="4"/>
</dbReference>
<evidence type="ECO:0000256" key="1">
    <source>
        <dbReference type="PROSITE-ProRule" id="PRU00221"/>
    </source>
</evidence>
<evidence type="ECO:0000313" key="2">
    <source>
        <dbReference type="EMBL" id="TFK89191.1"/>
    </source>
</evidence>
<reference evidence="2 3" key="1">
    <citation type="journal article" date="2019" name="Nat. Ecol. Evol.">
        <title>Megaphylogeny resolves global patterns of mushroom evolution.</title>
        <authorList>
            <person name="Varga T."/>
            <person name="Krizsan K."/>
            <person name="Foldi C."/>
            <person name="Dima B."/>
            <person name="Sanchez-Garcia M."/>
            <person name="Sanchez-Ramirez S."/>
            <person name="Szollosi G.J."/>
            <person name="Szarkandi J.G."/>
            <person name="Papp V."/>
            <person name="Albert L."/>
            <person name="Andreopoulos W."/>
            <person name="Angelini C."/>
            <person name="Antonin V."/>
            <person name="Barry K.W."/>
            <person name="Bougher N.L."/>
            <person name="Buchanan P."/>
            <person name="Buyck B."/>
            <person name="Bense V."/>
            <person name="Catcheside P."/>
            <person name="Chovatia M."/>
            <person name="Cooper J."/>
            <person name="Damon W."/>
            <person name="Desjardin D."/>
            <person name="Finy P."/>
            <person name="Geml J."/>
            <person name="Haridas S."/>
            <person name="Hughes K."/>
            <person name="Justo A."/>
            <person name="Karasinski D."/>
            <person name="Kautmanova I."/>
            <person name="Kiss B."/>
            <person name="Kocsube S."/>
            <person name="Kotiranta H."/>
            <person name="LaButti K.M."/>
            <person name="Lechner B.E."/>
            <person name="Liimatainen K."/>
            <person name="Lipzen A."/>
            <person name="Lukacs Z."/>
            <person name="Mihaltcheva S."/>
            <person name="Morgado L.N."/>
            <person name="Niskanen T."/>
            <person name="Noordeloos M.E."/>
            <person name="Ohm R.A."/>
            <person name="Ortiz-Santana B."/>
            <person name="Ovrebo C."/>
            <person name="Racz N."/>
            <person name="Riley R."/>
            <person name="Savchenko A."/>
            <person name="Shiryaev A."/>
            <person name="Soop K."/>
            <person name="Spirin V."/>
            <person name="Szebenyi C."/>
            <person name="Tomsovsky M."/>
            <person name="Tulloss R.E."/>
            <person name="Uehling J."/>
            <person name="Grigoriev I.V."/>
            <person name="Vagvolgyi C."/>
            <person name="Papp T."/>
            <person name="Martin F.M."/>
            <person name="Miettinen O."/>
            <person name="Hibbett D.S."/>
            <person name="Nagy L.G."/>
        </authorList>
    </citation>
    <scope>NUCLEOTIDE SEQUENCE [LARGE SCALE GENOMIC DNA]</scope>
    <source>
        <strain evidence="2 3">HHB13444</strain>
    </source>
</reference>
<dbReference type="InParanoid" id="A0A5C3PIT9"/>
<dbReference type="PANTHER" id="PTHR19879:SF9">
    <property type="entry name" value="TRANSCRIPTION INITIATION FACTOR TFIID SUBUNIT 5"/>
    <property type="match status" value="1"/>
</dbReference>
<dbReference type="Gene3D" id="2.130.10.10">
    <property type="entry name" value="YVTN repeat-like/Quinoprotein amine dehydrogenase"/>
    <property type="match status" value="2"/>
</dbReference>
<sequence length="255" mass="27492">GHDINVAAMTVSPDSRYIATSAADGSIIIWSGTASPQTFIVEIQCPAGIQRVTSLSFSDNSDFLAATGGSYVLIWRVSDGSRIFSFEGRPEKLSCTWRRDNLNHATLSVGPGSTVWSLSVSPLRSFLLVCLGDQTVPVLVRASSFKAPSCWSDVDPTAYTFLHGHTAPVLATCISPCERYIATASEDKTVRLWSSKDGSLTWTFSDHIEKATHVAFSPDGKTLASADADGRVCLYPMTRFVKNVLQLRGSSADGF</sequence>
<feature type="non-terminal residue" evidence="2">
    <location>
        <position position="1"/>
    </location>
</feature>
<dbReference type="SUPFAM" id="SSF50978">
    <property type="entry name" value="WD40 repeat-like"/>
    <property type="match status" value="1"/>
</dbReference>
<dbReference type="InterPro" id="IPR015943">
    <property type="entry name" value="WD40/YVTN_repeat-like_dom_sf"/>
</dbReference>
<evidence type="ECO:0000313" key="3">
    <source>
        <dbReference type="Proteomes" id="UP000308197"/>
    </source>
</evidence>
<accession>A0A5C3PIT9</accession>
<dbReference type="Proteomes" id="UP000308197">
    <property type="component" value="Unassembled WGS sequence"/>
</dbReference>
<feature type="repeat" description="WD" evidence="1">
    <location>
        <begin position="204"/>
        <end position="235"/>
    </location>
</feature>
<gene>
    <name evidence="2" type="ORF">K466DRAFT_487328</name>
</gene>
<dbReference type="AlphaFoldDB" id="A0A5C3PIT9"/>
<dbReference type="PANTHER" id="PTHR19879">
    <property type="entry name" value="TRANSCRIPTION INITIATION FACTOR TFIID"/>
    <property type="match status" value="1"/>
</dbReference>
<dbReference type="PROSITE" id="PS50294">
    <property type="entry name" value="WD_REPEATS_REGION"/>
    <property type="match status" value="2"/>
</dbReference>
<dbReference type="PROSITE" id="PS50082">
    <property type="entry name" value="WD_REPEATS_2"/>
    <property type="match status" value="3"/>
</dbReference>
<protein>
    <submittedName>
        <fullName evidence="2">WD40 repeat-like protein</fullName>
    </submittedName>
</protein>
<proteinExistence type="predicted"/>
<organism evidence="2 3">
    <name type="scientific">Polyporus arcularius HHB13444</name>
    <dbReference type="NCBI Taxonomy" id="1314778"/>
    <lineage>
        <taxon>Eukaryota</taxon>
        <taxon>Fungi</taxon>
        <taxon>Dikarya</taxon>
        <taxon>Basidiomycota</taxon>
        <taxon>Agaricomycotina</taxon>
        <taxon>Agaricomycetes</taxon>
        <taxon>Polyporales</taxon>
        <taxon>Polyporaceae</taxon>
        <taxon>Polyporus</taxon>
    </lineage>
</organism>
<dbReference type="SMART" id="SM00320">
    <property type="entry name" value="WD40"/>
    <property type="match status" value="5"/>
</dbReference>
<name>A0A5C3PIT9_9APHY</name>
<feature type="repeat" description="WD" evidence="1">
    <location>
        <begin position="162"/>
        <end position="203"/>
    </location>
</feature>
<dbReference type="EMBL" id="ML211084">
    <property type="protein sequence ID" value="TFK89191.1"/>
    <property type="molecule type" value="Genomic_DNA"/>
</dbReference>